<dbReference type="STRING" id="1169540.A0A0G4EPX6"/>
<dbReference type="InParanoid" id="A0A0G4EPX6"/>
<dbReference type="Proteomes" id="UP000041254">
    <property type="component" value="Unassembled WGS sequence"/>
</dbReference>
<dbReference type="OMA" id="VSNFEFC"/>
<evidence type="ECO:0000256" key="1">
    <source>
        <dbReference type="ARBA" id="ARBA00022617"/>
    </source>
</evidence>
<name>A0A0G4EPX6_VITBC</name>
<dbReference type="InterPro" id="IPR016951">
    <property type="entry name" value="Haem_Oase_decyc_pln"/>
</dbReference>
<keyword evidence="1" id="KW-0349">Heme</keyword>
<keyword evidence="2" id="KW-0479">Metal-binding</keyword>
<keyword evidence="7" id="KW-1185">Reference proteome</keyword>
<dbReference type="EMBL" id="CDMY01000285">
    <property type="protein sequence ID" value="CEL99648.1"/>
    <property type="molecule type" value="Genomic_DNA"/>
</dbReference>
<dbReference type="VEuPathDB" id="CryptoDB:Vbra_20700"/>
<evidence type="ECO:0000256" key="3">
    <source>
        <dbReference type="ARBA" id="ARBA00023002"/>
    </source>
</evidence>
<dbReference type="GO" id="GO:0046872">
    <property type="term" value="F:metal ion binding"/>
    <property type="evidence" value="ECO:0007669"/>
    <property type="project" value="UniProtKB-KW"/>
</dbReference>
<dbReference type="PANTHER" id="PTHR35703">
    <property type="entry name" value="HEME OXYGENASE 1, CHLOROPLASTIC-RELATED"/>
    <property type="match status" value="1"/>
</dbReference>
<organism evidence="6 7">
    <name type="scientific">Vitrella brassicaformis (strain CCMP3155)</name>
    <dbReference type="NCBI Taxonomy" id="1169540"/>
    <lineage>
        <taxon>Eukaryota</taxon>
        <taxon>Sar</taxon>
        <taxon>Alveolata</taxon>
        <taxon>Colpodellida</taxon>
        <taxon>Vitrellaceae</taxon>
        <taxon>Vitrella</taxon>
    </lineage>
</organism>
<evidence type="ECO:0000256" key="2">
    <source>
        <dbReference type="ARBA" id="ARBA00022723"/>
    </source>
</evidence>
<dbReference type="AlphaFoldDB" id="A0A0G4EPX6"/>
<evidence type="ECO:0000256" key="5">
    <source>
        <dbReference type="SAM" id="MobiDB-lite"/>
    </source>
</evidence>
<dbReference type="PANTHER" id="PTHR35703:SF2">
    <property type="entry name" value="HEME OXYGENASE 1, CHLOROPLASTIC-RELATED"/>
    <property type="match status" value="1"/>
</dbReference>
<dbReference type="OrthoDB" id="652091at2759"/>
<evidence type="ECO:0000313" key="6">
    <source>
        <dbReference type="EMBL" id="CEL99648.1"/>
    </source>
</evidence>
<feature type="compositionally biased region" description="Acidic residues" evidence="5">
    <location>
        <begin position="258"/>
        <end position="274"/>
    </location>
</feature>
<dbReference type="Gene3D" id="1.20.910.10">
    <property type="entry name" value="Heme oxygenase-like"/>
    <property type="match status" value="1"/>
</dbReference>
<dbReference type="PhylomeDB" id="A0A0G4EPX6"/>
<evidence type="ECO:0000313" key="7">
    <source>
        <dbReference type="Proteomes" id="UP000041254"/>
    </source>
</evidence>
<protein>
    <submittedName>
        <fullName evidence="6">Uncharacterized protein</fullName>
    </submittedName>
</protein>
<dbReference type="InterPro" id="IPR016084">
    <property type="entry name" value="Haem_Oase-like_multi-hlx"/>
</dbReference>
<accession>A0A0G4EPX6</accession>
<proteinExistence type="predicted"/>
<gene>
    <name evidence="6" type="ORF">Vbra_20700</name>
</gene>
<dbReference type="SUPFAM" id="SSF48613">
    <property type="entry name" value="Heme oxygenase-like"/>
    <property type="match status" value="1"/>
</dbReference>
<keyword evidence="3" id="KW-0560">Oxidoreductase</keyword>
<dbReference type="GO" id="GO:0004392">
    <property type="term" value="F:heme oxygenase (decyclizing) activity"/>
    <property type="evidence" value="ECO:0007669"/>
    <property type="project" value="TreeGrafter"/>
</dbReference>
<sequence length="274" mass="31288">MGAINVGLKEYQIMKRMRIFTKEQVDAFHDISRKDWPVSTYVPEQSFVESEMHPVMARIELEEDKLTEEDRKSDPVLAPFYDDVDRQLTREDFLQSLVDLKHVYEAYDSVIDNYEMLAPLQATGPMTRWAYLEEDIDALTELMGVDAPEPSEVGAGYGDEIKSIAARSQPGVLGHLYNFYKEWDMGGRTVIKSTAARLNIPRNFKLARRDGDSWNIAATLDVIADKWTPEQKEECLTELSRANQLASQLVTLLHGTEMEEEEDEEGEEEGGEDK</sequence>
<reference evidence="6 7" key="1">
    <citation type="submission" date="2014-11" db="EMBL/GenBank/DDBJ databases">
        <authorList>
            <person name="Zhu J."/>
            <person name="Qi W."/>
            <person name="Song R."/>
        </authorList>
    </citation>
    <scope>NUCLEOTIDE SEQUENCE [LARGE SCALE GENOMIC DNA]</scope>
</reference>
<feature type="region of interest" description="Disordered" evidence="5">
    <location>
        <begin position="254"/>
        <end position="274"/>
    </location>
</feature>
<keyword evidence="4" id="KW-0408">Iron</keyword>
<evidence type="ECO:0000256" key="4">
    <source>
        <dbReference type="ARBA" id="ARBA00023004"/>
    </source>
</evidence>